<keyword evidence="3" id="KW-1185">Reference proteome</keyword>
<name>A0ABN9WF25_9DINO</name>
<accession>A0ABN9WF25</accession>
<dbReference type="EMBL" id="CAUYUJ010018490">
    <property type="protein sequence ID" value="CAK0883987.1"/>
    <property type="molecule type" value="Genomic_DNA"/>
</dbReference>
<protein>
    <recommendedName>
        <fullName evidence="4">Calmodulin</fullName>
    </recommendedName>
</protein>
<feature type="region of interest" description="Disordered" evidence="1">
    <location>
        <begin position="1"/>
        <end position="38"/>
    </location>
</feature>
<proteinExistence type="predicted"/>
<evidence type="ECO:0000313" key="2">
    <source>
        <dbReference type="EMBL" id="CAK0883987.1"/>
    </source>
</evidence>
<sequence length="248" mass="27990">MAPRVTNWATSRSTTPSGRSVSSAASTRSPHGYGRKDGERVSCATMQGVWTACDVFWDFDRGRTGFVTRKEYIQRLGDAPSVERVRVLRRANLSRRFRGDASPVSLTEMLHLCWPSATAEDAVTMRRWVELREAYHIFVNPDFRGSDLDMRRSFELLGTGGDCVVASQLVRALVLASDDACSLARTQSLRRHQIDWLEWKERWWPALRATYVTRETIAKMRREEESATAGDFTYTLRASLLGSGGAAF</sequence>
<evidence type="ECO:0000313" key="3">
    <source>
        <dbReference type="Proteomes" id="UP001189429"/>
    </source>
</evidence>
<evidence type="ECO:0000256" key="1">
    <source>
        <dbReference type="SAM" id="MobiDB-lite"/>
    </source>
</evidence>
<evidence type="ECO:0008006" key="4">
    <source>
        <dbReference type="Google" id="ProtNLM"/>
    </source>
</evidence>
<comment type="caution">
    <text evidence="2">The sequence shown here is derived from an EMBL/GenBank/DDBJ whole genome shotgun (WGS) entry which is preliminary data.</text>
</comment>
<organism evidence="2 3">
    <name type="scientific">Prorocentrum cordatum</name>
    <dbReference type="NCBI Taxonomy" id="2364126"/>
    <lineage>
        <taxon>Eukaryota</taxon>
        <taxon>Sar</taxon>
        <taxon>Alveolata</taxon>
        <taxon>Dinophyceae</taxon>
        <taxon>Prorocentrales</taxon>
        <taxon>Prorocentraceae</taxon>
        <taxon>Prorocentrum</taxon>
    </lineage>
</organism>
<feature type="compositionally biased region" description="Polar residues" evidence="1">
    <location>
        <begin position="7"/>
        <end position="29"/>
    </location>
</feature>
<dbReference type="Proteomes" id="UP001189429">
    <property type="component" value="Unassembled WGS sequence"/>
</dbReference>
<gene>
    <name evidence="2" type="ORF">PCOR1329_LOCUS66047</name>
</gene>
<reference evidence="2" key="1">
    <citation type="submission" date="2023-10" db="EMBL/GenBank/DDBJ databases">
        <authorList>
            <person name="Chen Y."/>
            <person name="Shah S."/>
            <person name="Dougan E. K."/>
            <person name="Thang M."/>
            <person name="Chan C."/>
        </authorList>
    </citation>
    <scope>NUCLEOTIDE SEQUENCE [LARGE SCALE GENOMIC DNA]</scope>
</reference>